<sequence length="369" mass="39771">MKNAIAIITLLFLFCPYVSRAQETPEKDEIFQARIIAVIAEEEKTADDGSKFIQQHLKLIGLEGRYDDKEFEFNGIGDIDVLSKHVFAPGDKVTVAASYGEGSEVNFYIVDFVRSESLWLLAALFLAALLAIGRFKGFRSLIALTITFLIILKYMIPQILSGTDPLLVTAIGSVLILFSIIYITEGFCSRANISILSIFLSLILTVVLANIFVGLTKLTGVTSEDVLFLSDIGGASLNLQGLLLAGIIIGTLGVLDDIVISQVATVEQIIRANPGLTKKELFGKAYDVGTSHIASMTNTLFLAYAGASLPLLVLFASGASAFTGWAQAVNTELIATEIVRTLAGSIGLVLAVPISTYIAVLWHKRTGMR</sequence>
<feature type="transmembrane region" description="Helical" evidence="1">
    <location>
        <begin position="195"/>
        <end position="215"/>
    </location>
</feature>
<keyword evidence="2" id="KW-0732">Signal</keyword>
<reference evidence="3 4" key="1">
    <citation type="journal article" date="2016" name="Nat. Commun.">
        <title>Thousands of microbial genomes shed light on interconnected biogeochemical processes in an aquifer system.</title>
        <authorList>
            <person name="Anantharaman K."/>
            <person name="Brown C.T."/>
            <person name="Hug L.A."/>
            <person name="Sharon I."/>
            <person name="Castelle C.J."/>
            <person name="Probst A.J."/>
            <person name="Thomas B.C."/>
            <person name="Singh A."/>
            <person name="Wilkins M.J."/>
            <person name="Karaoz U."/>
            <person name="Brodie E.L."/>
            <person name="Williams K.H."/>
            <person name="Hubbard S.S."/>
            <person name="Banfield J.F."/>
        </authorList>
    </citation>
    <scope>NUCLEOTIDE SEQUENCE [LARGE SCALE GENOMIC DNA]</scope>
</reference>
<feature type="chain" id="PRO_5009521209" description="YibE/F family protein" evidence="2">
    <location>
        <begin position="22"/>
        <end position="369"/>
    </location>
</feature>
<feature type="signal peptide" evidence="2">
    <location>
        <begin position="1"/>
        <end position="21"/>
    </location>
</feature>
<keyword evidence="1" id="KW-0472">Membrane</keyword>
<dbReference type="STRING" id="1797994.A2227_00245"/>
<dbReference type="EMBL" id="MFGB01000020">
    <property type="protein sequence ID" value="OGF25628.1"/>
    <property type="molecule type" value="Genomic_DNA"/>
</dbReference>
<feature type="transmembrane region" description="Helical" evidence="1">
    <location>
        <begin position="117"/>
        <end position="135"/>
    </location>
</feature>
<evidence type="ECO:0008006" key="5">
    <source>
        <dbReference type="Google" id="ProtNLM"/>
    </source>
</evidence>
<accession>A0A1F5SFY3</accession>
<dbReference type="Pfam" id="PF07907">
    <property type="entry name" value="YibE_F"/>
    <property type="match status" value="1"/>
</dbReference>
<feature type="transmembrane region" description="Helical" evidence="1">
    <location>
        <begin position="301"/>
        <end position="322"/>
    </location>
</feature>
<organism evidence="3 4">
    <name type="scientific">Candidatus Falkowbacteria bacterium RIFOXYA2_FULL_47_19</name>
    <dbReference type="NCBI Taxonomy" id="1797994"/>
    <lineage>
        <taxon>Bacteria</taxon>
        <taxon>Candidatus Falkowiibacteriota</taxon>
    </lineage>
</organism>
<protein>
    <recommendedName>
        <fullName evidence="5">YibE/F family protein</fullName>
    </recommendedName>
</protein>
<feature type="transmembrane region" description="Helical" evidence="1">
    <location>
        <begin position="235"/>
        <end position="255"/>
    </location>
</feature>
<dbReference type="AlphaFoldDB" id="A0A1F5SFY3"/>
<keyword evidence="1" id="KW-0812">Transmembrane</keyword>
<dbReference type="Proteomes" id="UP000178367">
    <property type="component" value="Unassembled WGS sequence"/>
</dbReference>
<feature type="transmembrane region" description="Helical" evidence="1">
    <location>
        <begin position="342"/>
        <end position="362"/>
    </location>
</feature>
<comment type="caution">
    <text evidence="3">The sequence shown here is derived from an EMBL/GenBank/DDBJ whole genome shotgun (WGS) entry which is preliminary data.</text>
</comment>
<name>A0A1F5SFY3_9BACT</name>
<keyword evidence="1" id="KW-1133">Transmembrane helix</keyword>
<feature type="transmembrane region" description="Helical" evidence="1">
    <location>
        <begin position="142"/>
        <end position="160"/>
    </location>
</feature>
<evidence type="ECO:0000313" key="3">
    <source>
        <dbReference type="EMBL" id="OGF25628.1"/>
    </source>
</evidence>
<evidence type="ECO:0000256" key="1">
    <source>
        <dbReference type="SAM" id="Phobius"/>
    </source>
</evidence>
<evidence type="ECO:0000256" key="2">
    <source>
        <dbReference type="SAM" id="SignalP"/>
    </source>
</evidence>
<dbReference type="PANTHER" id="PTHR41771">
    <property type="entry name" value="MEMBRANE PROTEIN-RELATED"/>
    <property type="match status" value="1"/>
</dbReference>
<gene>
    <name evidence="3" type="ORF">A2227_00245</name>
</gene>
<feature type="transmembrane region" description="Helical" evidence="1">
    <location>
        <begin position="166"/>
        <end position="183"/>
    </location>
</feature>
<dbReference type="InterPro" id="IPR012507">
    <property type="entry name" value="YibE_F"/>
</dbReference>
<evidence type="ECO:0000313" key="4">
    <source>
        <dbReference type="Proteomes" id="UP000178367"/>
    </source>
</evidence>
<dbReference type="PANTHER" id="PTHR41771:SF1">
    <property type="entry name" value="MEMBRANE PROTEIN"/>
    <property type="match status" value="1"/>
</dbReference>
<proteinExistence type="predicted"/>